<gene>
    <name evidence="3" type="ORF">EIY87_00230</name>
</gene>
<sequence length="378" mass="41502">MSTYREEKRADRRLEVQLAAEAQLATTQARIAERRAVGEQRRLDQAAAREQDRKDRDERRETWAKRWKTLQTWSATHFIHLLFVPVIGVPAMLSWTAMAAYGSEVFGPIGWGLPAFSEAAAWVFAAANTITRHRHPGAPTWHLQTGTWLFAAVAAVLNFVHGAAGTAHEAGRLDFGVVMALVSVAGVIAHQLITAGPRGTREERADARIRRQAAKREFAVRRAATRVAVAELDEHGQARLVYRPGTVTLQRRFVRRAQLVDAVVPAAPIPVPDLADTLDDEITELLDSTVATEIRNSLGTAETVSDDVVELAGSGARDPRFPELLATAREAINDGRLPKRPTRRQVRELLGCRTQVAGAVRKVLIDHDDDGPTTAAVA</sequence>
<evidence type="ECO:0000256" key="2">
    <source>
        <dbReference type="SAM" id="Phobius"/>
    </source>
</evidence>
<feature type="transmembrane region" description="Helical" evidence="2">
    <location>
        <begin position="173"/>
        <end position="193"/>
    </location>
</feature>
<evidence type="ECO:0000313" key="4">
    <source>
        <dbReference type="Proteomes" id="UP000267081"/>
    </source>
</evidence>
<keyword evidence="2" id="KW-0472">Membrane</keyword>
<dbReference type="OrthoDB" id="3214913at2"/>
<dbReference type="EMBL" id="RSEC01000002">
    <property type="protein sequence ID" value="RSD26447.1"/>
    <property type="molecule type" value="Genomic_DNA"/>
</dbReference>
<dbReference type="Proteomes" id="UP000267081">
    <property type="component" value="Unassembled WGS sequence"/>
</dbReference>
<feature type="transmembrane region" description="Helical" evidence="2">
    <location>
        <begin position="109"/>
        <end position="127"/>
    </location>
</feature>
<evidence type="ECO:0000313" key="3">
    <source>
        <dbReference type="EMBL" id="RSD26447.1"/>
    </source>
</evidence>
<organism evidence="3 4">
    <name type="scientific">Amycolatopsis eburnea</name>
    <dbReference type="NCBI Taxonomy" id="2267691"/>
    <lineage>
        <taxon>Bacteria</taxon>
        <taxon>Bacillati</taxon>
        <taxon>Actinomycetota</taxon>
        <taxon>Actinomycetes</taxon>
        <taxon>Pseudonocardiales</taxon>
        <taxon>Pseudonocardiaceae</taxon>
        <taxon>Amycolatopsis</taxon>
    </lineage>
</organism>
<keyword evidence="4" id="KW-1185">Reference proteome</keyword>
<comment type="caution">
    <text evidence="3">The sequence shown here is derived from an EMBL/GenBank/DDBJ whole genome shotgun (WGS) entry which is preliminary data.</text>
</comment>
<keyword evidence="2" id="KW-0812">Transmembrane</keyword>
<dbReference type="AlphaFoldDB" id="A0A3R9EBB1"/>
<feature type="region of interest" description="Disordered" evidence="1">
    <location>
        <begin position="37"/>
        <end position="60"/>
    </location>
</feature>
<keyword evidence="2" id="KW-1133">Transmembrane helix</keyword>
<protein>
    <recommendedName>
        <fullName evidence="5">DUF2637 domain-containing protein</fullName>
    </recommendedName>
</protein>
<evidence type="ECO:0008006" key="5">
    <source>
        <dbReference type="Google" id="ProtNLM"/>
    </source>
</evidence>
<accession>A0A3R9EBB1</accession>
<reference evidence="3 4" key="1">
    <citation type="submission" date="2018-12" db="EMBL/GenBank/DDBJ databases">
        <title>Amycolatopsis eburnea sp. nov. actinomycete associate with arbuscular mycorrhiza fungal spore.</title>
        <authorList>
            <person name="Lumyong S."/>
            <person name="Chaiya L."/>
        </authorList>
    </citation>
    <scope>NUCLEOTIDE SEQUENCE [LARGE SCALE GENOMIC DNA]</scope>
    <source>
        <strain evidence="3 4">GLM-1</strain>
    </source>
</reference>
<name>A0A3R9EBB1_9PSEU</name>
<feature type="transmembrane region" description="Helical" evidence="2">
    <location>
        <begin position="75"/>
        <end position="97"/>
    </location>
</feature>
<proteinExistence type="predicted"/>
<evidence type="ECO:0000256" key="1">
    <source>
        <dbReference type="SAM" id="MobiDB-lite"/>
    </source>
</evidence>
<feature type="transmembrane region" description="Helical" evidence="2">
    <location>
        <begin position="148"/>
        <end position="167"/>
    </location>
</feature>
<dbReference type="RefSeq" id="WP_125305579.1">
    <property type="nucleotide sequence ID" value="NZ_RSEC01000002.1"/>
</dbReference>